<accession>A0ABX0JTW2</accession>
<keyword evidence="1" id="KW-0732">Signal</keyword>
<sequence>MKRLPLSTVAAAILMIGVGPAGSHLVRAAAAESAPAGEAGPDAAAQAARKLLNDVGAARFTAAGFRPGTVRHMVMFQLRPDVTPAERQSVISAFRDLVRLSKRPDGTPLIQSLDTGVQDSGEGADLGLELGFLVTFRSQGDRNYYVGRPVVTDPAFFDPAHERYKQKIAPFLKQAVVFDFPAETTVPEH</sequence>
<organism evidence="3 4">
    <name type="scientific">Acetobacter musti</name>
    <dbReference type="NCBI Taxonomy" id="864732"/>
    <lineage>
        <taxon>Bacteria</taxon>
        <taxon>Pseudomonadati</taxon>
        <taxon>Pseudomonadota</taxon>
        <taxon>Alphaproteobacteria</taxon>
        <taxon>Acetobacterales</taxon>
        <taxon>Acetobacteraceae</taxon>
        <taxon>Acetobacter</taxon>
    </lineage>
</organism>
<dbReference type="EMBL" id="WOTB01000045">
    <property type="protein sequence ID" value="NHN86684.1"/>
    <property type="molecule type" value="Genomic_DNA"/>
</dbReference>
<feature type="chain" id="PRO_5046324887" evidence="1">
    <location>
        <begin position="22"/>
        <end position="189"/>
    </location>
</feature>
<dbReference type="Proteomes" id="UP000635278">
    <property type="component" value="Unassembled WGS sequence"/>
</dbReference>
<dbReference type="InterPro" id="IPR011008">
    <property type="entry name" value="Dimeric_a/b-barrel"/>
</dbReference>
<dbReference type="PROSITE" id="PS51502">
    <property type="entry name" value="S_R_A_B_BARREL"/>
    <property type="match status" value="1"/>
</dbReference>
<dbReference type="Pfam" id="PF07876">
    <property type="entry name" value="Dabb"/>
    <property type="match status" value="1"/>
</dbReference>
<evidence type="ECO:0000256" key="1">
    <source>
        <dbReference type="SAM" id="SignalP"/>
    </source>
</evidence>
<reference evidence="3 4" key="1">
    <citation type="journal article" date="2020" name="Int. J. Syst. Evol. Microbiol.">
        <title>Novel acetic acid bacteria from cider fermentations: Acetobacter conturbans sp. nov. and Acetobacter fallax sp. nov.</title>
        <authorList>
            <person name="Sombolestani A.S."/>
            <person name="Cleenwerck I."/>
            <person name="Cnockaert M."/>
            <person name="Borremans W."/>
            <person name="Wieme A.D."/>
            <person name="De Vuyst L."/>
            <person name="Vandamme P."/>
        </authorList>
    </citation>
    <scope>NUCLEOTIDE SEQUENCE [LARGE SCALE GENOMIC DNA]</scope>
    <source>
        <strain evidence="3 4">LMG 30640</strain>
    </source>
</reference>
<evidence type="ECO:0000313" key="3">
    <source>
        <dbReference type="EMBL" id="NHN86684.1"/>
    </source>
</evidence>
<dbReference type="InterPro" id="IPR013097">
    <property type="entry name" value="Dabb"/>
</dbReference>
<name>A0ABX0JTW2_9PROT</name>
<dbReference type="Gene3D" id="3.30.70.100">
    <property type="match status" value="1"/>
</dbReference>
<evidence type="ECO:0000259" key="2">
    <source>
        <dbReference type="PROSITE" id="PS51502"/>
    </source>
</evidence>
<gene>
    <name evidence="3" type="ORF">GOB93_18920</name>
</gene>
<dbReference type="SMART" id="SM00886">
    <property type="entry name" value="Dabb"/>
    <property type="match status" value="1"/>
</dbReference>
<proteinExistence type="predicted"/>
<feature type="domain" description="Stress-response A/B barrel" evidence="2">
    <location>
        <begin position="70"/>
        <end position="180"/>
    </location>
</feature>
<feature type="signal peptide" evidence="1">
    <location>
        <begin position="1"/>
        <end position="21"/>
    </location>
</feature>
<keyword evidence="4" id="KW-1185">Reference proteome</keyword>
<protein>
    <submittedName>
        <fullName evidence="3">Dabb family protein</fullName>
    </submittedName>
</protein>
<dbReference type="RefSeq" id="WP_173585011.1">
    <property type="nucleotide sequence ID" value="NZ_WOTB01000045.1"/>
</dbReference>
<evidence type="ECO:0000313" key="4">
    <source>
        <dbReference type="Proteomes" id="UP000635278"/>
    </source>
</evidence>
<dbReference type="SUPFAM" id="SSF54909">
    <property type="entry name" value="Dimeric alpha+beta barrel"/>
    <property type="match status" value="1"/>
</dbReference>
<comment type="caution">
    <text evidence="3">The sequence shown here is derived from an EMBL/GenBank/DDBJ whole genome shotgun (WGS) entry which is preliminary data.</text>
</comment>